<reference evidence="1 2" key="1">
    <citation type="submission" date="2018-10" db="EMBL/GenBank/DDBJ databases">
        <title>An updated phylogeny of the Alphaproteobacteria reveals that the parasitic Rickettsiales and Holosporales have independent origins.</title>
        <authorList>
            <person name="Munoz-Gomez S.A."/>
            <person name="Hess S."/>
            <person name="Burger G."/>
            <person name="Lang B.F."/>
            <person name="Susko E."/>
            <person name="Slamovits C.H."/>
            <person name="Roger A.J."/>
        </authorList>
    </citation>
    <scope>NUCLEOTIDE SEQUENCE [LARGE SCALE GENOMIC DNA]</scope>
    <source>
        <strain evidence="1">HOLO01</strain>
    </source>
</reference>
<dbReference type="EMBL" id="SCFB01000001">
    <property type="protein sequence ID" value="RZI47065.1"/>
    <property type="molecule type" value="Genomic_DNA"/>
</dbReference>
<dbReference type="Proteomes" id="UP000293550">
    <property type="component" value="Unassembled WGS sequence"/>
</dbReference>
<comment type="caution">
    <text evidence="1">The sequence shown here is derived from an EMBL/GenBank/DDBJ whole genome shotgun (WGS) entry which is preliminary data.</text>
</comment>
<dbReference type="RefSeq" id="WP_130153178.1">
    <property type="nucleotide sequence ID" value="NZ_SCFB01000001.1"/>
</dbReference>
<keyword evidence="2" id="KW-1185">Reference proteome</keyword>
<evidence type="ECO:0000313" key="2">
    <source>
        <dbReference type="Proteomes" id="UP000293550"/>
    </source>
</evidence>
<accession>A0A4Q7DLD9</accession>
<gene>
    <name evidence="1" type="ORF">EQU50_00310</name>
</gene>
<dbReference type="AlphaFoldDB" id="A0A4Q7DLD9"/>
<evidence type="ECO:0000313" key="1">
    <source>
        <dbReference type="EMBL" id="RZI47065.1"/>
    </source>
</evidence>
<name>A0A4Q7DLD9_9PROT</name>
<dbReference type="OrthoDB" id="8536275at2"/>
<organism evidence="1 2">
    <name type="scientific">Candidatus Finniella inopinata</name>
    <dbReference type="NCBI Taxonomy" id="1696036"/>
    <lineage>
        <taxon>Bacteria</taxon>
        <taxon>Pseudomonadati</taxon>
        <taxon>Pseudomonadota</taxon>
        <taxon>Alphaproteobacteria</taxon>
        <taxon>Holosporales</taxon>
        <taxon>Candidatus Paracaedibacteraceae</taxon>
        <taxon>Candidatus Finniella</taxon>
    </lineage>
</organism>
<sequence>MYDKLKKFTLFSFAFVVNQSQLHATGMSDKDFEKPDHYQLKQIHQEKLNLNRQKTEVQKLMAQGFPEKRAKEIHAQNQVALFFEKQLITPLVPAWKIVEQIGSTCEVVLNKDNNGLLDEFFVSSDIECLKEKDAPLVFNETRFVTEGEEIHPIKFKRLQEKYSHTSSYFSLLYSRKAEITKPCGKMNLTVSSLSISGLKTTLELYSTLKPRIDRLDVDHMLTTLKSDGTLTLYKVVKNA</sequence>
<proteinExistence type="predicted"/>
<protein>
    <submittedName>
        <fullName evidence="1">Uncharacterized protein</fullName>
    </submittedName>
</protein>